<comment type="catalytic activity">
    <reaction evidence="12">
        <text>small RNA 3'-end nucleotide + S-adenosyl-L-methionine = small RNA 3'-end 2'-O-methylnucleotide + S-adenosyl-L-homocysteine + H(+)</text>
        <dbReference type="Rhea" id="RHEA:37887"/>
        <dbReference type="Rhea" id="RHEA-COMP:10415"/>
        <dbReference type="Rhea" id="RHEA-COMP:10416"/>
        <dbReference type="ChEBI" id="CHEBI:15378"/>
        <dbReference type="ChEBI" id="CHEBI:57856"/>
        <dbReference type="ChEBI" id="CHEBI:59789"/>
        <dbReference type="ChEBI" id="CHEBI:74896"/>
        <dbReference type="ChEBI" id="CHEBI:74898"/>
        <dbReference type="EC" id="2.1.1.386"/>
    </reaction>
</comment>
<dbReference type="Pfam" id="PF12623">
    <property type="entry name" value="Hen1_L"/>
    <property type="match status" value="1"/>
</dbReference>
<feature type="domain" description="Methyltransferase type 12" evidence="13">
    <location>
        <begin position="292"/>
        <end position="392"/>
    </location>
</feature>
<dbReference type="Gene3D" id="3.40.50.150">
    <property type="entry name" value="Vaccinia Virus protein VP39"/>
    <property type="match status" value="1"/>
</dbReference>
<dbReference type="OrthoDB" id="9795085at2"/>
<dbReference type="NCBIfam" id="TIGR04074">
    <property type="entry name" value="bacter_Hen1"/>
    <property type="match status" value="1"/>
</dbReference>
<evidence type="ECO:0000256" key="10">
    <source>
        <dbReference type="ARBA" id="ARBA00023158"/>
    </source>
</evidence>
<comment type="cofactor">
    <cofactor evidence="1">
        <name>Mg(2+)</name>
        <dbReference type="ChEBI" id="CHEBI:18420"/>
    </cofactor>
</comment>
<protein>
    <recommendedName>
        <fullName evidence="3">Small RNA 2'-O-methyltransferase</fullName>
        <ecNumber evidence="11">2.1.1.386</ecNumber>
    </recommendedName>
</protein>
<evidence type="ECO:0000259" key="13">
    <source>
        <dbReference type="Pfam" id="PF08242"/>
    </source>
</evidence>
<dbReference type="GO" id="GO:0031047">
    <property type="term" value="P:regulatory ncRNA-mediated gene silencing"/>
    <property type="evidence" value="ECO:0007669"/>
    <property type="project" value="UniProtKB-KW"/>
</dbReference>
<accession>L7U6Z1</accession>
<comment type="similarity">
    <text evidence="2">Belongs to the methyltransferase superfamily. HEN1 family.</text>
</comment>
<dbReference type="KEGG" id="msd:MYSTI_03339"/>
<evidence type="ECO:0000256" key="3">
    <source>
        <dbReference type="ARBA" id="ARBA00021330"/>
    </source>
</evidence>
<dbReference type="Pfam" id="PF08242">
    <property type="entry name" value="Methyltransf_12"/>
    <property type="match status" value="1"/>
</dbReference>
<dbReference type="PATRIC" id="fig|1278073.3.peg.3397"/>
<dbReference type="HOGENOM" id="CLU_042787_0_0_7"/>
<name>L7U6Z1_MYXSD</name>
<keyword evidence="10" id="KW-0943">RNA-mediated gene silencing</keyword>
<dbReference type="eggNOG" id="COG2227">
    <property type="taxonomic scope" value="Bacteria"/>
</dbReference>
<evidence type="ECO:0000259" key="14">
    <source>
        <dbReference type="Pfam" id="PF12623"/>
    </source>
</evidence>
<evidence type="ECO:0000313" key="16">
    <source>
        <dbReference type="Proteomes" id="UP000011131"/>
    </source>
</evidence>
<evidence type="ECO:0000256" key="5">
    <source>
        <dbReference type="ARBA" id="ARBA00022679"/>
    </source>
</evidence>
<evidence type="ECO:0000256" key="1">
    <source>
        <dbReference type="ARBA" id="ARBA00001946"/>
    </source>
</evidence>
<keyword evidence="6" id="KW-0949">S-adenosyl-L-methionine</keyword>
<reference evidence="15 16" key="1">
    <citation type="journal article" date="2013" name="Genome Announc.">
        <title>Complete genome sequence of Myxococcus stipitatus strain DSM 14675, a fruiting myxobacterium.</title>
        <authorList>
            <person name="Huntley S."/>
            <person name="Kneip S."/>
            <person name="Treuner-Lange A."/>
            <person name="Sogaard-Andersen L."/>
        </authorList>
    </citation>
    <scope>NUCLEOTIDE SEQUENCE [LARGE SCALE GENOMIC DNA]</scope>
    <source>
        <strain evidence="16">DSM 14675 / JCM 12634 / Mx s8</strain>
    </source>
</reference>
<dbReference type="AlphaFoldDB" id="L7U6Z1"/>
<dbReference type="CDD" id="cd02440">
    <property type="entry name" value="AdoMet_MTases"/>
    <property type="match status" value="1"/>
</dbReference>
<dbReference type="STRING" id="1278073.MYSTI_03339"/>
<dbReference type="GO" id="GO:0046872">
    <property type="term" value="F:metal ion binding"/>
    <property type="evidence" value="ECO:0007669"/>
    <property type="project" value="UniProtKB-KW"/>
</dbReference>
<gene>
    <name evidence="15" type="ordered locus">MYSTI_03339</name>
</gene>
<evidence type="ECO:0000256" key="6">
    <source>
        <dbReference type="ARBA" id="ARBA00022691"/>
    </source>
</evidence>
<keyword evidence="4 15" id="KW-0489">Methyltransferase</keyword>
<dbReference type="InterPro" id="IPR026610">
    <property type="entry name" value="Hen1"/>
</dbReference>
<evidence type="ECO:0000256" key="11">
    <source>
        <dbReference type="ARBA" id="ARBA00035025"/>
    </source>
</evidence>
<organism evidence="15 16">
    <name type="scientific">Myxococcus stipitatus (strain DSM 14675 / JCM 12634 / Mx s8)</name>
    <dbReference type="NCBI Taxonomy" id="1278073"/>
    <lineage>
        <taxon>Bacteria</taxon>
        <taxon>Pseudomonadati</taxon>
        <taxon>Myxococcota</taxon>
        <taxon>Myxococcia</taxon>
        <taxon>Myxococcales</taxon>
        <taxon>Cystobacterineae</taxon>
        <taxon>Myxococcaceae</taxon>
        <taxon>Myxococcus</taxon>
    </lineage>
</organism>
<dbReference type="Proteomes" id="UP000011131">
    <property type="component" value="Chromosome"/>
</dbReference>
<dbReference type="GO" id="GO:0090486">
    <property type="term" value="F:small RNA 2'-O-methyltransferase activity"/>
    <property type="evidence" value="ECO:0007669"/>
    <property type="project" value="UniProtKB-EC"/>
</dbReference>
<dbReference type="Gene3D" id="3.30.1610.20">
    <property type="entry name" value="Hen1, N-terminal domain"/>
    <property type="match status" value="1"/>
</dbReference>
<keyword evidence="16" id="KW-1185">Reference proteome</keyword>
<dbReference type="PANTHER" id="PTHR21404">
    <property type="entry name" value="HEN1"/>
    <property type="match status" value="1"/>
</dbReference>
<evidence type="ECO:0000313" key="15">
    <source>
        <dbReference type="EMBL" id="AGC44651.1"/>
    </source>
</evidence>
<proteinExistence type="inferred from homology"/>
<dbReference type="InterPro" id="IPR038546">
    <property type="entry name" value="Hen1_N_sf"/>
</dbReference>
<dbReference type="GO" id="GO:0001510">
    <property type="term" value="P:RNA methylation"/>
    <property type="evidence" value="ECO:0007669"/>
    <property type="project" value="InterPro"/>
</dbReference>
<evidence type="ECO:0000256" key="2">
    <source>
        <dbReference type="ARBA" id="ARBA00009026"/>
    </source>
</evidence>
<keyword evidence="5" id="KW-0808">Transferase</keyword>
<evidence type="ECO:0000256" key="7">
    <source>
        <dbReference type="ARBA" id="ARBA00022723"/>
    </source>
</evidence>
<dbReference type="InterPro" id="IPR029063">
    <property type="entry name" value="SAM-dependent_MTases_sf"/>
</dbReference>
<keyword evidence="7" id="KW-0479">Metal-binding</keyword>
<dbReference type="EC" id="2.1.1.386" evidence="11"/>
<dbReference type="InterPro" id="IPR013217">
    <property type="entry name" value="Methyltransf_12"/>
</dbReference>
<evidence type="ECO:0000256" key="4">
    <source>
        <dbReference type="ARBA" id="ARBA00022603"/>
    </source>
</evidence>
<keyword evidence="8" id="KW-0460">Magnesium</keyword>
<evidence type="ECO:0000256" key="9">
    <source>
        <dbReference type="ARBA" id="ARBA00022884"/>
    </source>
</evidence>
<dbReference type="InterPro" id="IPR024026">
    <property type="entry name" value="3'-RNA_MeTfrase_Hen1_bac"/>
</dbReference>
<sequence length="468" mass="52542">MLLTLSTTSAPATDLGYLLHKSPHRPQSVELSFGTAHVFYPEATAERCTAALWVEVDPVALVRSRQPSAGSSQTLEQYVNDRPYAASSFLSVALARCFGAALSGRSRERPELAQRPLPLQARISVLPCRGGEGLLRRLFEPLGYTVTAKRHPLDATVPEWGDSRYFTVTLEADKPLGALLSHLYVLMPVLDNDKHYWVEEAEIDKLLRHGGQWLAEHPEREVIARRYLRNQSSLAREALSRLMEGEAPTEPTESVPLRDAVAEPPPRIVSLDEQRRDAVLAVLMEHGATSVVDVGCGEGKLLRELLKERGFTRITGMDVSIRSLEIASERLRLERLPELQRQRIQLLHGSLLYRDARLSGYDAATVVEVVEHLDPPRLAAFERALFEWARPGLVVLTTPNAEYNVRFTGGLTEEGFRHDDHRFEWTRAQFESWARTQAERFGYRVRVAPVGTVDEEVGAPTQMAVFTR</sequence>
<dbReference type="GO" id="GO:0003723">
    <property type="term" value="F:RNA binding"/>
    <property type="evidence" value="ECO:0007669"/>
    <property type="project" value="UniProtKB-KW"/>
</dbReference>
<dbReference type="SUPFAM" id="SSF53335">
    <property type="entry name" value="S-adenosyl-L-methionine-dependent methyltransferases"/>
    <property type="match status" value="1"/>
</dbReference>
<dbReference type="RefSeq" id="WP_015348912.1">
    <property type="nucleotide sequence ID" value="NC_020126.1"/>
</dbReference>
<keyword evidence="9" id="KW-0694">RNA-binding</keyword>
<dbReference type="PANTHER" id="PTHR21404:SF3">
    <property type="entry name" value="SMALL RNA 2'-O-METHYLTRANSFERASE"/>
    <property type="match status" value="1"/>
</dbReference>
<dbReference type="InterPro" id="IPR024740">
    <property type="entry name" value="Hen1_N"/>
</dbReference>
<feature type="domain" description="Hen1 N-terminal" evidence="14">
    <location>
        <begin position="1"/>
        <end position="242"/>
    </location>
</feature>
<evidence type="ECO:0000256" key="12">
    <source>
        <dbReference type="ARBA" id="ARBA00048418"/>
    </source>
</evidence>
<evidence type="ECO:0000256" key="8">
    <source>
        <dbReference type="ARBA" id="ARBA00022842"/>
    </source>
</evidence>
<dbReference type="EMBL" id="CP004025">
    <property type="protein sequence ID" value="AGC44651.1"/>
    <property type="molecule type" value="Genomic_DNA"/>
</dbReference>